<name>A0A7K1FTH4_9ACTN</name>
<dbReference type="AlphaFoldDB" id="A0A7K1FTH4"/>
<organism evidence="1 2">
    <name type="scientific">Nakamurella alba</name>
    <dbReference type="NCBI Taxonomy" id="2665158"/>
    <lineage>
        <taxon>Bacteria</taxon>
        <taxon>Bacillati</taxon>
        <taxon>Actinomycetota</taxon>
        <taxon>Actinomycetes</taxon>
        <taxon>Nakamurellales</taxon>
        <taxon>Nakamurellaceae</taxon>
        <taxon>Nakamurella</taxon>
    </lineage>
</organism>
<reference evidence="1 2" key="1">
    <citation type="submission" date="2019-11" db="EMBL/GenBank/DDBJ databases">
        <authorList>
            <person name="Jiang L.-Q."/>
        </authorList>
    </citation>
    <scope>NUCLEOTIDE SEQUENCE [LARGE SCALE GENOMIC DNA]</scope>
    <source>
        <strain evidence="1 2">YIM 132087</strain>
    </source>
</reference>
<proteinExistence type="predicted"/>
<accession>A0A7K1FTH4</accession>
<gene>
    <name evidence="1" type="ORF">GIS00_22390</name>
</gene>
<evidence type="ECO:0000313" key="2">
    <source>
        <dbReference type="Proteomes" id="UP000460221"/>
    </source>
</evidence>
<dbReference type="Proteomes" id="UP000460221">
    <property type="component" value="Unassembled WGS sequence"/>
</dbReference>
<dbReference type="EMBL" id="WLYK01000011">
    <property type="protein sequence ID" value="MTD16689.1"/>
    <property type="molecule type" value="Genomic_DNA"/>
</dbReference>
<sequence>MRAETGERLMARKMVVFSDLTGKEIGRPENVAQLRVLQHPELDTPVRLDVDKYEVLNLASTNVELVTLELVIPDTPPERIVLTVEDFGKLFQSGNAAEALKSASQYAPDPVDDLPRARFGASVAQRSAPKPATAKIDYSSLEHAGTPHRGRITENEKATVRANLDAVNDRLREAGQRVIDLENPELVAKYDLEVLRQK</sequence>
<keyword evidence="2" id="KW-1185">Reference proteome</keyword>
<dbReference type="RefSeq" id="WP_154770694.1">
    <property type="nucleotide sequence ID" value="NZ_WLYK01000011.1"/>
</dbReference>
<protein>
    <submittedName>
        <fullName evidence="1">Uncharacterized protein</fullName>
    </submittedName>
</protein>
<comment type="caution">
    <text evidence="1">The sequence shown here is derived from an EMBL/GenBank/DDBJ whole genome shotgun (WGS) entry which is preliminary data.</text>
</comment>
<evidence type="ECO:0000313" key="1">
    <source>
        <dbReference type="EMBL" id="MTD16689.1"/>
    </source>
</evidence>